<proteinExistence type="predicted"/>
<reference evidence="2 3" key="1">
    <citation type="submission" date="2020-04" db="EMBL/GenBank/DDBJ databases">
        <title>Genome-Wide Identification of 5-Methylcytosine Sites in Bacterial Genomes By High-Throughput Sequencing of MspJI Restriction Fragments.</title>
        <authorList>
            <person name="Wu V."/>
        </authorList>
    </citation>
    <scope>NUCLEOTIDE SEQUENCE [LARGE SCALE GENOMIC DNA]</scope>
    <source>
        <strain evidence="2 3">S2</strain>
    </source>
</reference>
<name>A0A6H1P552_PRIMG</name>
<accession>A0A6H1P552</accession>
<sequence>MWDRVIGRLPSNLIIFSTVVSVLIPMAFYKLNQKFHDYGDPSWKKKQEP</sequence>
<dbReference type="Proteomes" id="UP000501868">
    <property type="component" value="Chromosome"/>
</dbReference>
<dbReference type="AlphaFoldDB" id="A0A6H1P552"/>
<dbReference type="EMBL" id="CP051128">
    <property type="protein sequence ID" value="QIZ08686.1"/>
    <property type="molecule type" value="Genomic_DNA"/>
</dbReference>
<protein>
    <submittedName>
        <fullName evidence="2">Uncharacterized protein</fullName>
    </submittedName>
</protein>
<gene>
    <name evidence="2" type="ORF">HFZ78_19920</name>
</gene>
<evidence type="ECO:0000313" key="2">
    <source>
        <dbReference type="EMBL" id="QIZ08686.1"/>
    </source>
</evidence>
<evidence type="ECO:0000256" key="1">
    <source>
        <dbReference type="SAM" id="Phobius"/>
    </source>
</evidence>
<keyword evidence="1" id="KW-1133">Transmembrane helix</keyword>
<reference evidence="2 3" key="2">
    <citation type="submission" date="2020-04" db="EMBL/GenBank/DDBJ databases">
        <authorList>
            <person name="Fomenkov A."/>
            <person name="Anton B.P."/>
            <person name="Roberts R.J."/>
        </authorList>
    </citation>
    <scope>NUCLEOTIDE SEQUENCE [LARGE SCALE GENOMIC DNA]</scope>
    <source>
        <strain evidence="2 3">S2</strain>
    </source>
</reference>
<keyword evidence="1" id="KW-0812">Transmembrane</keyword>
<feature type="transmembrane region" description="Helical" evidence="1">
    <location>
        <begin position="12"/>
        <end position="29"/>
    </location>
</feature>
<keyword evidence="1" id="KW-0472">Membrane</keyword>
<organism evidence="2 3">
    <name type="scientific">Priestia megaterium</name>
    <name type="common">Bacillus megaterium</name>
    <dbReference type="NCBI Taxonomy" id="1404"/>
    <lineage>
        <taxon>Bacteria</taxon>
        <taxon>Bacillati</taxon>
        <taxon>Bacillota</taxon>
        <taxon>Bacilli</taxon>
        <taxon>Bacillales</taxon>
        <taxon>Bacillaceae</taxon>
        <taxon>Priestia</taxon>
    </lineage>
</organism>
<evidence type="ECO:0000313" key="3">
    <source>
        <dbReference type="Proteomes" id="UP000501868"/>
    </source>
</evidence>